<evidence type="ECO:0000256" key="1">
    <source>
        <dbReference type="ARBA" id="ARBA00023002"/>
    </source>
</evidence>
<accession>A0AAD2GY54</accession>
<dbReference type="PANTHER" id="PTHR11773:SF1">
    <property type="entry name" value="GLYCINE DEHYDROGENASE (DECARBOXYLATING), MITOCHONDRIAL"/>
    <property type="match status" value="1"/>
</dbReference>
<protein>
    <recommendedName>
        <fullName evidence="2">Glycine cleavage system P-protein N-terminal domain-containing protein</fullName>
    </recommendedName>
</protein>
<dbReference type="GO" id="GO:0019464">
    <property type="term" value="P:glycine decarboxylation via glycine cleavage system"/>
    <property type="evidence" value="ECO:0007669"/>
    <property type="project" value="TreeGrafter"/>
</dbReference>
<organism evidence="3 4">
    <name type="scientific">Mycena citricolor</name>
    <dbReference type="NCBI Taxonomy" id="2018698"/>
    <lineage>
        <taxon>Eukaryota</taxon>
        <taxon>Fungi</taxon>
        <taxon>Dikarya</taxon>
        <taxon>Basidiomycota</taxon>
        <taxon>Agaricomycotina</taxon>
        <taxon>Agaricomycetes</taxon>
        <taxon>Agaricomycetidae</taxon>
        <taxon>Agaricales</taxon>
        <taxon>Marasmiineae</taxon>
        <taxon>Mycenaceae</taxon>
        <taxon>Mycena</taxon>
    </lineage>
</organism>
<dbReference type="Pfam" id="PF02347">
    <property type="entry name" value="GDC-P"/>
    <property type="match status" value="1"/>
</dbReference>
<dbReference type="PANTHER" id="PTHR11773">
    <property type="entry name" value="GLYCINE DEHYDROGENASE, DECARBOXYLATING"/>
    <property type="match status" value="1"/>
</dbReference>
<dbReference type="InterPro" id="IPR020581">
    <property type="entry name" value="GDC_P"/>
</dbReference>
<evidence type="ECO:0000313" key="3">
    <source>
        <dbReference type="EMBL" id="CAK5264499.1"/>
    </source>
</evidence>
<dbReference type="GO" id="GO:0005960">
    <property type="term" value="C:glycine cleavage complex"/>
    <property type="evidence" value="ECO:0007669"/>
    <property type="project" value="TreeGrafter"/>
</dbReference>
<gene>
    <name evidence="3" type="ORF">MYCIT1_LOCUS4721</name>
</gene>
<feature type="non-terminal residue" evidence="3">
    <location>
        <position position="132"/>
    </location>
</feature>
<proteinExistence type="predicted"/>
<dbReference type="GO" id="GO:0005739">
    <property type="term" value="C:mitochondrion"/>
    <property type="evidence" value="ECO:0007669"/>
    <property type="project" value="TreeGrafter"/>
</dbReference>
<dbReference type="GO" id="GO:0016594">
    <property type="term" value="F:glycine binding"/>
    <property type="evidence" value="ECO:0007669"/>
    <property type="project" value="TreeGrafter"/>
</dbReference>
<dbReference type="InterPro" id="IPR049315">
    <property type="entry name" value="GDC-P_N"/>
</dbReference>
<dbReference type="Proteomes" id="UP001295794">
    <property type="component" value="Unassembled WGS sequence"/>
</dbReference>
<sequence length="132" mass="14106">MPGVRSGLWRLSSLVAGRARSCRLFATSTSPPSIFSPLDTFSARHIGPDAHEADKMLSALGYESMEAFVGETVPPKIRISTAAVDAIPALSESELHARAKELAGQNKPFKSYIGMGYHCAVVPPVILRNVGL</sequence>
<dbReference type="EMBL" id="CAVNYO010000058">
    <property type="protein sequence ID" value="CAK5264499.1"/>
    <property type="molecule type" value="Genomic_DNA"/>
</dbReference>
<reference evidence="3" key="1">
    <citation type="submission" date="2023-11" db="EMBL/GenBank/DDBJ databases">
        <authorList>
            <person name="De Vega J J."/>
            <person name="De Vega J J."/>
        </authorList>
    </citation>
    <scope>NUCLEOTIDE SEQUENCE</scope>
</reference>
<evidence type="ECO:0000313" key="4">
    <source>
        <dbReference type="Proteomes" id="UP001295794"/>
    </source>
</evidence>
<evidence type="ECO:0000259" key="2">
    <source>
        <dbReference type="Pfam" id="PF02347"/>
    </source>
</evidence>
<comment type="caution">
    <text evidence="3">The sequence shown here is derived from an EMBL/GenBank/DDBJ whole genome shotgun (WGS) entry which is preliminary data.</text>
</comment>
<keyword evidence="1" id="KW-0560">Oxidoreductase</keyword>
<dbReference type="InterPro" id="IPR015424">
    <property type="entry name" value="PyrdxlP-dep_Trfase"/>
</dbReference>
<keyword evidence="4" id="KW-1185">Reference proteome</keyword>
<dbReference type="AlphaFoldDB" id="A0AAD2GY54"/>
<dbReference type="GO" id="GO:0004375">
    <property type="term" value="F:glycine dehydrogenase (decarboxylating) activity"/>
    <property type="evidence" value="ECO:0007669"/>
    <property type="project" value="InterPro"/>
</dbReference>
<name>A0AAD2GY54_9AGAR</name>
<dbReference type="SUPFAM" id="SSF53383">
    <property type="entry name" value="PLP-dependent transferases"/>
    <property type="match status" value="1"/>
</dbReference>
<feature type="domain" description="Glycine cleavage system P-protein N-terminal" evidence="2">
    <location>
        <begin position="44"/>
        <end position="130"/>
    </location>
</feature>
<dbReference type="GO" id="GO:0030170">
    <property type="term" value="F:pyridoxal phosphate binding"/>
    <property type="evidence" value="ECO:0007669"/>
    <property type="project" value="TreeGrafter"/>
</dbReference>